<keyword evidence="3" id="KW-0862">Zinc</keyword>
<keyword evidence="1" id="KW-0479">Metal-binding</keyword>
<dbReference type="Proteomes" id="UP000055024">
    <property type="component" value="Unassembled WGS sequence"/>
</dbReference>
<dbReference type="PANTHER" id="PTHR31742">
    <property type="entry name" value="RPA-INTERACTING PROTEIN RPAIN"/>
    <property type="match status" value="1"/>
</dbReference>
<evidence type="ECO:0000313" key="6">
    <source>
        <dbReference type="EMBL" id="KRZ11397.1"/>
    </source>
</evidence>
<dbReference type="InterPro" id="IPR028156">
    <property type="entry name" value="RIP"/>
</dbReference>
<evidence type="ECO:0000256" key="4">
    <source>
        <dbReference type="SAM" id="MobiDB-lite"/>
    </source>
</evidence>
<dbReference type="AlphaFoldDB" id="A0A0V1HP51"/>
<gene>
    <name evidence="6" type="ORF">T11_12229</name>
</gene>
<accession>A0A0V1HP51</accession>
<keyword evidence="2" id="KW-0863">Zinc-finger</keyword>
<evidence type="ECO:0000256" key="3">
    <source>
        <dbReference type="ARBA" id="ARBA00022833"/>
    </source>
</evidence>
<dbReference type="GO" id="GO:0006606">
    <property type="term" value="P:protein import into nucleus"/>
    <property type="evidence" value="ECO:0007669"/>
    <property type="project" value="TreeGrafter"/>
</dbReference>
<dbReference type="PANTHER" id="PTHR31742:SF1">
    <property type="entry name" value="RPA-INTERACTING PROTEIN"/>
    <property type="match status" value="1"/>
</dbReference>
<evidence type="ECO:0000256" key="1">
    <source>
        <dbReference type="ARBA" id="ARBA00022723"/>
    </source>
</evidence>
<dbReference type="EMBL" id="JYDP01000050">
    <property type="protein sequence ID" value="KRZ11397.1"/>
    <property type="molecule type" value="Genomic_DNA"/>
</dbReference>
<feature type="domain" description="RPA-interacting protein C-terminal" evidence="5">
    <location>
        <begin position="121"/>
        <end position="196"/>
    </location>
</feature>
<dbReference type="OrthoDB" id="5915298at2759"/>
<name>A0A0V1HP51_9BILA</name>
<evidence type="ECO:0000256" key="2">
    <source>
        <dbReference type="ARBA" id="ARBA00022771"/>
    </source>
</evidence>
<dbReference type="GO" id="GO:0005634">
    <property type="term" value="C:nucleus"/>
    <property type="evidence" value="ECO:0007669"/>
    <property type="project" value="TreeGrafter"/>
</dbReference>
<feature type="compositionally biased region" description="Polar residues" evidence="4">
    <location>
        <begin position="53"/>
        <end position="68"/>
    </location>
</feature>
<feature type="region of interest" description="Disordered" evidence="4">
    <location>
        <begin position="46"/>
        <end position="75"/>
    </location>
</feature>
<evidence type="ECO:0000313" key="7">
    <source>
        <dbReference type="Proteomes" id="UP000055024"/>
    </source>
</evidence>
<proteinExistence type="predicted"/>
<reference evidence="6 7" key="1">
    <citation type="submission" date="2015-01" db="EMBL/GenBank/DDBJ databases">
        <title>Evolution of Trichinella species and genotypes.</title>
        <authorList>
            <person name="Korhonen P.K."/>
            <person name="Edoardo P."/>
            <person name="Giuseppe L.R."/>
            <person name="Gasser R.B."/>
        </authorList>
    </citation>
    <scope>NUCLEOTIDE SEQUENCE [LARGE SCALE GENOMIC DNA]</scope>
    <source>
        <strain evidence="6">ISS1029</strain>
    </source>
</reference>
<protein>
    <recommendedName>
        <fullName evidence="5">RPA-interacting protein C-terminal domain-containing protein</fullName>
    </recommendedName>
</protein>
<comment type="caution">
    <text evidence="6">The sequence shown here is derived from an EMBL/GenBank/DDBJ whole genome shotgun (WGS) entry which is preliminary data.</text>
</comment>
<sequence length="218" mass="24895">MFSTNDLLADDRLEFFRRCLEPIRNKIRQEFFNQLALRRNQAINDRRNDHTTSHVSPSSQMGSQNECGESSCDHVSASNDMDTDDLSSVQSCDFYGEQLNYENAMLEANVNYYENNDSYVICPICLLCQLQLQNDSIVCECGFKLHSLQNRPVSLSALKNCIFSSLILHEGQCSAQPEFVSVAYGDGIQLYLKCSVILRCRCSGILEQRSIELYFMDF</sequence>
<keyword evidence="7" id="KW-1185">Reference proteome</keyword>
<organism evidence="6 7">
    <name type="scientific">Trichinella zimbabwensis</name>
    <dbReference type="NCBI Taxonomy" id="268475"/>
    <lineage>
        <taxon>Eukaryota</taxon>
        <taxon>Metazoa</taxon>
        <taxon>Ecdysozoa</taxon>
        <taxon>Nematoda</taxon>
        <taxon>Enoplea</taxon>
        <taxon>Dorylaimia</taxon>
        <taxon>Trichinellida</taxon>
        <taxon>Trichinellidae</taxon>
        <taxon>Trichinella</taxon>
    </lineage>
</organism>
<dbReference type="GO" id="GO:0008270">
    <property type="term" value="F:zinc ion binding"/>
    <property type="evidence" value="ECO:0007669"/>
    <property type="project" value="UniProtKB-KW"/>
</dbReference>
<evidence type="ECO:0000259" key="5">
    <source>
        <dbReference type="Pfam" id="PF14768"/>
    </source>
</evidence>
<dbReference type="STRING" id="268475.A0A0V1HP51"/>
<dbReference type="Pfam" id="PF14768">
    <property type="entry name" value="RPA_interact_C"/>
    <property type="match status" value="1"/>
</dbReference>
<dbReference type="InterPro" id="IPR028159">
    <property type="entry name" value="RPA_interact_C_dom"/>
</dbReference>